<dbReference type="AlphaFoldDB" id="A0AAJ6BNF8"/>
<dbReference type="KEGG" id="acob:P0Y56_01810"/>
<dbReference type="CDD" id="cd06339">
    <property type="entry name" value="PBP1_YraM_LppC_lipoprotein-like"/>
    <property type="match status" value="1"/>
</dbReference>
<keyword evidence="3" id="KW-0029">Amino-acid transport</keyword>
<name>A0AAJ6BNF8_9SPHN</name>
<dbReference type="Pfam" id="PF13458">
    <property type="entry name" value="Peripla_BP_6"/>
    <property type="match status" value="1"/>
</dbReference>
<reference evidence="6" key="1">
    <citation type="submission" date="2023-03" db="EMBL/GenBank/DDBJ databases">
        <title>Andean soil-derived lignocellulolytic bacterial consortium as a source of novel taxa and putative plastic-active enzymes.</title>
        <authorList>
            <person name="Diaz-Garcia L."/>
            <person name="Chuvochina M."/>
            <person name="Feuerriegel G."/>
            <person name="Bunk B."/>
            <person name="Sproer C."/>
            <person name="Streit W.R."/>
            <person name="Rodriguez L.M."/>
            <person name="Overmann J."/>
            <person name="Jimenez D.J."/>
        </authorList>
    </citation>
    <scope>NUCLEOTIDE SEQUENCE</scope>
    <source>
        <strain evidence="6">MAG 26</strain>
    </source>
</reference>
<organism evidence="6 7">
    <name type="scientific">Candidatus Andeanibacterium colombiense</name>
    <dbReference type="NCBI Taxonomy" id="3121345"/>
    <lineage>
        <taxon>Bacteria</taxon>
        <taxon>Pseudomonadati</taxon>
        <taxon>Pseudomonadota</taxon>
        <taxon>Alphaproteobacteria</taxon>
        <taxon>Sphingomonadales</taxon>
        <taxon>Sphingomonadaceae</taxon>
        <taxon>Candidatus Andeanibacterium</taxon>
    </lineage>
</organism>
<comment type="similarity">
    <text evidence="1">Belongs to the leucine-binding protein family.</text>
</comment>
<keyword evidence="3" id="KW-0813">Transport</keyword>
<feature type="domain" description="Leucine-binding protein" evidence="5">
    <location>
        <begin position="52"/>
        <end position="369"/>
    </location>
</feature>
<dbReference type="InterPro" id="IPR028082">
    <property type="entry name" value="Peripla_BP_I"/>
</dbReference>
<proteinExistence type="inferred from homology"/>
<accession>A0AAJ6BNF8</accession>
<evidence type="ECO:0000256" key="3">
    <source>
        <dbReference type="ARBA" id="ARBA00022970"/>
    </source>
</evidence>
<evidence type="ECO:0000256" key="1">
    <source>
        <dbReference type="ARBA" id="ARBA00010062"/>
    </source>
</evidence>
<evidence type="ECO:0000313" key="7">
    <source>
        <dbReference type="Proteomes" id="UP001218362"/>
    </source>
</evidence>
<feature type="region of interest" description="Disordered" evidence="4">
    <location>
        <begin position="28"/>
        <end position="48"/>
    </location>
</feature>
<dbReference type="PANTHER" id="PTHR30483">
    <property type="entry name" value="LEUCINE-SPECIFIC-BINDING PROTEIN"/>
    <property type="match status" value="1"/>
</dbReference>
<protein>
    <submittedName>
        <fullName evidence="6">Penicillin-binding protein activator</fullName>
    </submittedName>
</protein>
<evidence type="ECO:0000256" key="2">
    <source>
        <dbReference type="ARBA" id="ARBA00022729"/>
    </source>
</evidence>
<dbReference type="PANTHER" id="PTHR30483:SF6">
    <property type="entry name" value="PERIPLASMIC BINDING PROTEIN OF ABC TRANSPORTER FOR NATURAL AMINO ACIDS"/>
    <property type="match status" value="1"/>
</dbReference>
<dbReference type="GO" id="GO:0006865">
    <property type="term" value="P:amino acid transport"/>
    <property type="evidence" value="ECO:0007669"/>
    <property type="project" value="UniProtKB-KW"/>
</dbReference>
<evidence type="ECO:0000256" key="4">
    <source>
        <dbReference type="SAM" id="MobiDB-lite"/>
    </source>
</evidence>
<keyword evidence="2" id="KW-0732">Signal</keyword>
<sequence>MLGGRINRRRMMAMAAVTLLAGCQVVPRVEPQPRPTPSPSATGLPSDQGRHRVALLVPLSGPNSDVGQAIANAATMALLDTSADSIRITTYDTATGADSAAARALSDGNKLILGPLMSDDVTPVLARARPAGVPIITFSNDSSVAARDVFVMGISPDASIAQTVDYAAKRSSRKFAILVPAGDYGVRAEAAYRSAVSRSGGTIVARDTYDRGNTSIISAAQRLKKKGGFDTILLAESARLSIQAAGAVRAAGAATPQLLGTELWSGDASIASSAALRGALFSSVSDGRFGQFAESYRSRFGTAPHRIATLGYDAVLLTIRLARNWKPGTTLPTERLVQSDAFLGVDGAFRFRSNGVIERAMEVRQVGKGRIDVVSPAPAKFDD</sequence>
<evidence type="ECO:0000313" key="6">
    <source>
        <dbReference type="EMBL" id="WEK47047.1"/>
    </source>
</evidence>
<dbReference type="SUPFAM" id="SSF53822">
    <property type="entry name" value="Periplasmic binding protein-like I"/>
    <property type="match status" value="1"/>
</dbReference>
<dbReference type="InterPro" id="IPR051010">
    <property type="entry name" value="BCAA_transport"/>
</dbReference>
<dbReference type="PROSITE" id="PS51257">
    <property type="entry name" value="PROKAR_LIPOPROTEIN"/>
    <property type="match status" value="1"/>
</dbReference>
<gene>
    <name evidence="6" type="ORF">P0Y56_01810</name>
</gene>
<dbReference type="Proteomes" id="UP001218362">
    <property type="component" value="Chromosome"/>
</dbReference>
<dbReference type="EMBL" id="CP119316">
    <property type="protein sequence ID" value="WEK47047.1"/>
    <property type="molecule type" value="Genomic_DNA"/>
</dbReference>
<dbReference type="Gene3D" id="3.40.50.2300">
    <property type="match status" value="2"/>
</dbReference>
<evidence type="ECO:0000259" key="5">
    <source>
        <dbReference type="Pfam" id="PF13458"/>
    </source>
</evidence>
<dbReference type="InterPro" id="IPR028081">
    <property type="entry name" value="Leu-bd"/>
</dbReference>